<dbReference type="Gene3D" id="2.60.120.260">
    <property type="entry name" value="Galactose-binding domain-like"/>
    <property type="match status" value="1"/>
</dbReference>
<protein>
    <recommendedName>
        <fullName evidence="3">F5/8 type C domain-containing protein</fullName>
    </recommendedName>
</protein>
<dbReference type="Proteomes" id="UP001470230">
    <property type="component" value="Unassembled WGS sequence"/>
</dbReference>
<evidence type="ECO:0008006" key="3">
    <source>
        <dbReference type="Google" id="ProtNLM"/>
    </source>
</evidence>
<proteinExistence type="predicted"/>
<keyword evidence="2" id="KW-1185">Reference proteome</keyword>
<evidence type="ECO:0000313" key="1">
    <source>
        <dbReference type="EMBL" id="KAK8875335.1"/>
    </source>
</evidence>
<dbReference type="EMBL" id="JAPFFF010000012">
    <property type="protein sequence ID" value="KAK8875335.1"/>
    <property type="molecule type" value="Genomic_DNA"/>
</dbReference>
<name>A0ABR2JEJ1_9EUKA</name>
<evidence type="ECO:0000313" key="2">
    <source>
        <dbReference type="Proteomes" id="UP001470230"/>
    </source>
</evidence>
<organism evidence="1 2">
    <name type="scientific">Tritrichomonas musculus</name>
    <dbReference type="NCBI Taxonomy" id="1915356"/>
    <lineage>
        <taxon>Eukaryota</taxon>
        <taxon>Metamonada</taxon>
        <taxon>Parabasalia</taxon>
        <taxon>Tritrichomonadida</taxon>
        <taxon>Tritrichomonadidae</taxon>
        <taxon>Tritrichomonas</taxon>
    </lineage>
</organism>
<comment type="caution">
    <text evidence="1">The sequence shown here is derived from an EMBL/GenBank/DDBJ whole genome shotgun (WGS) entry which is preliminary data.</text>
</comment>
<dbReference type="SUPFAM" id="SSF49785">
    <property type="entry name" value="Galactose-binding domain-like"/>
    <property type="match status" value="1"/>
</dbReference>
<sequence length="424" mass="49857">MNEVNKIKLSTTSILNVPIQAYDDDFTFIVNNREYKTNRLTASLLSPEISRNQKNDPTTNEFIIKTEQDGDFQHILDLTNFEDITFQEKEIPFIEEIIEILNNESIEIQQGSEITEINMKNIIPRLINHEKNRHFYSKILQQEIKFISSHFFEISEEVSEEITKLSIETLNQILTEPSLQLESEDQLISIINKLYLKDNQYFTFYEYVDFSNVTSRKMTEFINIYNMNDLTQQIWKNLSEIFLQKNIKNKKNKRYRSHQIFFNGNNEFDGIINFLKRHSKSGIENEIEITASSQFDESCQPQNVILFDDKYKSFISKNASDSWLCIEFLKNRIVPKNYSIRSYNCSPGGYHPKSWVIEGSNDKNKWVVIDERNNCTYINGCSLVHTFNIENQNDSEYKYIRMRATNPGCNVLAINSIELFGQLL</sequence>
<gene>
    <name evidence="1" type="ORF">M9Y10_005500</name>
</gene>
<reference evidence="1 2" key="1">
    <citation type="submission" date="2024-04" db="EMBL/GenBank/DDBJ databases">
        <title>Tritrichomonas musculus Genome.</title>
        <authorList>
            <person name="Alves-Ferreira E."/>
            <person name="Grigg M."/>
            <person name="Lorenzi H."/>
            <person name="Galac M."/>
        </authorList>
    </citation>
    <scope>NUCLEOTIDE SEQUENCE [LARGE SCALE GENOMIC DNA]</scope>
    <source>
        <strain evidence="1 2">EAF2021</strain>
    </source>
</reference>
<dbReference type="InterPro" id="IPR008979">
    <property type="entry name" value="Galactose-bd-like_sf"/>
</dbReference>
<accession>A0ABR2JEJ1</accession>